<evidence type="ECO:0000313" key="2">
    <source>
        <dbReference type="EMBL" id="KAF4465542.1"/>
    </source>
</evidence>
<sequence>MSSDDGVKGNEAGAFLLRSLVFGVVVVWRRLWLVDVMMCALDSQIEVTTPPSLGEPGEGLVRALAGLSPSQGSLPFLLKAPGLVLSPRLSSAKSSVSSGLGQAEVESFGLIPSGSTSEEPTPPRRWVERAKVLHTNPSGSFTTAHAFPSELQ</sequence>
<dbReference type="EMBL" id="JAADYS010001016">
    <property type="protein sequence ID" value="KAF4465542.1"/>
    <property type="molecule type" value="Genomic_DNA"/>
</dbReference>
<name>A0A8H4PJP7_9HYPO</name>
<evidence type="ECO:0000313" key="3">
    <source>
        <dbReference type="Proteomes" id="UP000554235"/>
    </source>
</evidence>
<evidence type="ECO:0000256" key="1">
    <source>
        <dbReference type="SAM" id="Phobius"/>
    </source>
</evidence>
<keyword evidence="1" id="KW-1133">Transmembrane helix</keyword>
<feature type="transmembrane region" description="Helical" evidence="1">
    <location>
        <begin position="12"/>
        <end position="28"/>
    </location>
</feature>
<keyword evidence="1" id="KW-0472">Membrane</keyword>
<keyword evidence="1" id="KW-0812">Transmembrane</keyword>
<keyword evidence="3" id="KW-1185">Reference proteome</keyword>
<comment type="caution">
    <text evidence="2">The sequence shown here is derived from an EMBL/GenBank/DDBJ whole genome shotgun (WGS) entry which is preliminary data.</text>
</comment>
<reference evidence="2 3" key="1">
    <citation type="submission" date="2020-01" db="EMBL/GenBank/DDBJ databases">
        <title>Identification and distribution of gene clusters putatively required for synthesis of sphingolipid metabolism inhibitors in phylogenetically diverse species of the filamentous fungus Fusarium.</title>
        <authorList>
            <person name="Kim H.-S."/>
            <person name="Busman M."/>
            <person name="Brown D.W."/>
            <person name="Divon H."/>
            <person name="Uhlig S."/>
            <person name="Proctor R.H."/>
        </authorList>
    </citation>
    <scope>NUCLEOTIDE SEQUENCE [LARGE SCALE GENOMIC DNA]</scope>
    <source>
        <strain evidence="2 3">NRRL 20459</strain>
    </source>
</reference>
<protein>
    <submittedName>
        <fullName evidence="2">Uncharacterized protein</fullName>
    </submittedName>
</protein>
<dbReference type="AlphaFoldDB" id="A0A8H4PJP7"/>
<dbReference type="Proteomes" id="UP000554235">
    <property type="component" value="Unassembled WGS sequence"/>
</dbReference>
<proteinExistence type="predicted"/>
<organism evidence="2 3">
    <name type="scientific">Fusarium albosuccineum</name>
    <dbReference type="NCBI Taxonomy" id="1237068"/>
    <lineage>
        <taxon>Eukaryota</taxon>
        <taxon>Fungi</taxon>
        <taxon>Dikarya</taxon>
        <taxon>Ascomycota</taxon>
        <taxon>Pezizomycotina</taxon>
        <taxon>Sordariomycetes</taxon>
        <taxon>Hypocreomycetidae</taxon>
        <taxon>Hypocreales</taxon>
        <taxon>Nectriaceae</taxon>
        <taxon>Fusarium</taxon>
        <taxon>Fusarium decemcellulare species complex</taxon>
    </lineage>
</organism>
<gene>
    <name evidence="2" type="ORF">FALBO_7593</name>
</gene>
<accession>A0A8H4PJP7</accession>